<evidence type="ECO:0000256" key="5">
    <source>
        <dbReference type="ARBA" id="ARBA00022825"/>
    </source>
</evidence>
<feature type="transmembrane region" description="Helical" evidence="8">
    <location>
        <begin position="7"/>
        <end position="35"/>
    </location>
</feature>
<dbReference type="GO" id="GO:0016020">
    <property type="term" value="C:membrane"/>
    <property type="evidence" value="ECO:0007669"/>
    <property type="project" value="UniProtKB-SubCell"/>
</dbReference>
<dbReference type="PIRSF" id="PIRSF001217">
    <property type="entry name" value="Protease_4_SppA"/>
    <property type="match status" value="1"/>
</dbReference>
<dbReference type="CDD" id="cd07023">
    <property type="entry name" value="S49_Sppa_N_C"/>
    <property type="match status" value="1"/>
</dbReference>
<organism evidence="10 11">
    <name type="scientific">Bacteroides faecichinchillae</name>
    <dbReference type="NCBI Taxonomy" id="871325"/>
    <lineage>
        <taxon>Bacteria</taxon>
        <taxon>Pseudomonadati</taxon>
        <taxon>Bacteroidota</taxon>
        <taxon>Bacteroidia</taxon>
        <taxon>Bacteroidales</taxon>
        <taxon>Bacteroidaceae</taxon>
        <taxon>Bacteroides</taxon>
    </lineage>
</organism>
<keyword evidence="6 8" id="KW-0472">Membrane</keyword>
<evidence type="ECO:0000259" key="9">
    <source>
        <dbReference type="Pfam" id="PF01343"/>
    </source>
</evidence>
<dbReference type="InterPro" id="IPR002142">
    <property type="entry name" value="Peptidase_S49"/>
</dbReference>
<feature type="domain" description="Peptidase S49" evidence="9">
    <location>
        <begin position="375"/>
        <end position="525"/>
    </location>
</feature>
<keyword evidence="8" id="KW-1133">Transmembrane helix</keyword>
<feature type="domain" description="Peptidase S49" evidence="9">
    <location>
        <begin position="125"/>
        <end position="279"/>
    </location>
</feature>
<evidence type="ECO:0000256" key="4">
    <source>
        <dbReference type="ARBA" id="ARBA00022801"/>
    </source>
</evidence>
<dbReference type="InterPro" id="IPR029045">
    <property type="entry name" value="ClpP/crotonase-like_dom_sf"/>
</dbReference>
<dbReference type="NCBIfam" id="TIGR00705">
    <property type="entry name" value="SppA_67K"/>
    <property type="match status" value="1"/>
</dbReference>
<reference evidence="10 11" key="1">
    <citation type="submission" date="2016-11" db="EMBL/GenBank/DDBJ databases">
        <authorList>
            <person name="Jaros S."/>
            <person name="Januszkiewicz K."/>
            <person name="Wedrychowicz H."/>
        </authorList>
    </citation>
    <scope>NUCLEOTIDE SEQUENCE [LARGE SCALE GENOMIC DNA]</scope>
    <source>
        <strain evidence="10 11">DSM 26883</strain>
    </source>
</reference>
<feature type="active site" description="Proton donor/acceptor" evidence="7">
    <location>
        <position position="193"/>
    </location>
</feature>
<evidence type="ECO:0000256" key="6">
    <source>
        <dbReference type="ARBA" id="ARBA00023136"/>
    </source>
</evidence>
<proteinExistence type="inferred from homology"/>
<dbReference type="NCBIfam" id="TIGR00706">
    <property type="entry name" value="SppA_dom"/>
    <property type="match status" value="1"/>
</dbReference>
<dbReference type="CDD" id="cd07018">
    <property type="entry name" value="S49_SppA_67K_type"/>
    <property type="match status" value="1"/>
</dbReference>
<dbReference type="Proteomes" id="UP000184436">
    <property type="component" value="Unassembled WGS sequence"/>
</dbReference>
<feature type="active site" description="Nucleophile" evidence="7">
    <location>
        <position position="392"/>
    </location>
</feature>
<dbReference type="GO" id="GO:0006465">
    <property type="term" value="P:signal peptide processing"/>
    <property type="evidence" value="ECO:0007669"/>
    <property type="project" value="InterPro"/>
</dbReference>
<dbReference type="AlphaFoldDB" id="A0A1M5FUD3"/>
<keyword evidence="4" id="KW-0378">Hydrolase</keyword>
<keyword evidence="5" id="KW-0720">Serine protease</keyword>
<dbReference type="OrthoDB" id="9764363at2"/>
<evidence type="ECO:0000256" key="1">
    <source>
        <dbReference type="ARBA" id="ARBA00004370"/>
    </source>
</evidence>
<dbReference type="InterPro" id="IPR047272">
    <property type="entry name" value="S49_SppA_C"/>
</dbReference>
<evidence type="ECO:0000256" key="7">
    <source>
        <dbReference type="PIRSR" id="PIRSR001217-1"/>
    </source>
</evidence>
<dbReference type="Gene3D" id="6.20.330.10">
    <property type="match status" value="1"/>
</dbReference>
<accession>A0A1M5FUD3</accession>
<dbReference type="Pfam" id="PF01343">
    <property type="entry name" value="Peptidase_S49"/>
    <property type="match status" value="2"/>
</dbReference>
<dbReference type="PANTHER" id="PTHR33209:SF1">
    <property type="entry name" value="PEPTIDASE S49 DOMAIN-CONTAINING PROTEIN"/>
    <property type="match status" value="1"/>
</dbReference>
<dbReference type="InterPro" id="IPR004634">
    <property type="entry name" value="Pept_S49_pIV"/>
</dbReference>
<evidence type="ECO:0000256" key="2">
    <source>
        <dbReference type="ARBA" id="ARBA00008683"/>
    </source>
</evidence>
<dbReference type="InterPro" id="IPR047217">
    <property type="entry name" value="S49_SppA_67K_type_N"/>
</dbReference>
<dbReference type="InterPro" id="IPR004635">
    <property type="entry name" value="Pept_S49_SppA"/>
</dbReference>
<evidence type="ECO:0000313" key="10">
    <source>
        <dbReference type="EMBL" id="SHF95103.1"/>
    </source>
</evidence>
<keyword evidence="8" id="KW-0812">Transmembrane</keyword>
<keyword evidence="3" id="KW-0645">Protease</keyword>
<dbReference type="RefSeq" id="WP_025076249.1">
    <property type="nucleotide sequence ID" value="NZ_FQVD01000050.1"/>
</dbReference>
<evidence type="ECO:0000256" key="8">
    <source>
        <dbReference type="SAM" id="Phobius"/>
    </source>
</evidence>
<comment type="similarity">
    <text evidence="2">Belongs to the peptidase S49 family.</text>
</comment>
<dbReference type="STRING" id="871325.SAMN05444349_15011"/>
<protein>
    <submittedName>
        <fullName evidence="10">Signal peptide peptidase A. Serine peptidase. MEROPS family S49</fullName>
    </submittedName>
</protein>
<evidence type="ECO:0000256" key="3">
    <source>
        <dbReference type="ARBA" id="ARBA00022670"/>
    </source>
</evidence>
<name>A0A1M5FUD3_9BACE</name>
<dbReference type="SUPFAM" id="SSF52096">
    <property type="entry name" value="ClpP/crotonase"/>
    <property type="match status" value="2"/>
</dbReference>
<dbReference type="Gene3D" id="3.90.226.10">
    <property type="entry name" value="2-enoyl-CoA Hydratase, Chain A, domain 1"/>
    <property type="match status" value="3"/>
</dbReference>
<evidence type="ECO:0000313" key="11">
    <source>
        <dbReference type="Proteomes" id="UP000184436"/>
    </source>
</evidence>
<dbReference type="PANTHER" id="PTHR33209">
    <property type="entry name" value="PROTEASE 4"/>
    <property type="match status" value="1"/>
</dbReference>
<gene>
    <name evidence="10" type="ORF">SAMN05444349_15011</name>
</gene>
<dbReference type="EMBL" id="FQVD01000050">
    <property type="protein sequence ID" value="SHF95103.1"/>
    <property type="molecule type" value="Genomic_DNA"/>
</dbReference>
<comment type="subcellular location">
    <subcellularLocation>
        <location evidence="1">Membrane</location>
    </subcellularLocation>
</comment>
<keyword evidence="11" id="KW-1185">Reference proteome</keyword>
<sequence>MKDFLKFTLATMTGIILSGIVFFIIGMVTLFSIVFTSETETTVKQNSVMMLDLNGTLVERIQENPIDLLSQLFDNDTNIYGLDDILTSIQKAKENDNIQGIYLQVSSLATSYASLQEIRNALLDFKESGKFIIAYGDNYTQGLYYLSSVADKIMLNPKGMIEWRGIASTPLFYKDLLQKIGVDMQIFKVGTYKSAVEPFISTEMSPANREQVTAFINSIWGQVLTGVSDSRQLPVDSLNAYADRMLMFYPAEESVKCGLADTLIYRNDVRNYLKKLVSIDKDDNLPTLSLSEMMNIRENTPKDISNDIVAVYYASGEITDTSGSVASEEGIIGPKVIRDLRKLKEDNDVRAVVLRVNSPGGSAFASEQIWHAVKELKEEKPVIVSMGDYAASGGYYISCVADTIVAEPTTLTGSIGIFGMVPNVKGLTEKIGLTYDVVKTNKFADFGNIMRPFNEEEKSLMQMMVTQGYNTFIARCAEGRHMTKEAIEKIAEGRVWTGETAQELGLVDILGGIDDALEIAVNKAGIENYTVVSYPSKLDFLSSLFGVKPTNYVESQILQSNLGEYYQQFGLLKNLKEKSMLQARIPFELNIK</sequence>
<dbReference type="GO" id="GO:0008236">
    <property type="term" value="F:serine-type peptidase activity"/>
    <property type="evidence" value="ECO:0007669"/>
    <property type="project" value="UniProtKB-KW"/>
</dbReference>